<keyword evidence="2" id="KW-1185">Reference proteome</keyword>
<accession>A0ABS2RNF4</accession>
<dbReference type="EMBL" id="JAFBCF010000001">
    <property type="protein sequence ID" value="MBM7800534.1"/>
    <property type="molecule type" value="Genomic_DNA"/>
</dbReference>
<comment type="caution">
    <text evidence="1">The sequence shown here is derived from an EMBL/GenBank/DDBJ whole genome shotgun (WGS) entry which is preliminary data.</text>
</comment>
<protein>
    <submittedName>
        <fullName evidence="1">Uncharacterized protein</fullName>
    </submittedName>
</protein>
<sequence length="65" mass="7242">MIFVNEVGESLAHNGILTSIGSAERPDPVTDRGHPERWDVNPTVDLTLLSRWGSGVLMRSLTHFR</sequence>
<dbReference type="Proteomes" id="UP000704762">
    <property type="component" value="Unassembled WGS sequence"/>
</dbReference>
<proteinExistence type="predicted"/>
<organism evidence="1 2">
    <name type="scientific">Microlunatus panaciterrae</name>
    <dbReference type="NCBI Taxonomy" id="400768"/>
    <lineage>
        <taxon>Bacteria</taxon>
        <taxon>Bacillati</taxon>
        <taxon>Actinomycetota</taxon>
        <taxon>Actinomycetes</taxon>
        <taxon>Propionibacteriales</taxon>
        <taxon>Propionibacteriaceae</taxon>
        <taxon>Microlunatus</taxon>
    </lineage>
</organism>
<name>A0ABS2RNF4_9ACTN</name>
<reference evidence="1 2" key="1">
    <citation type="submission" date="2021-01" db="EMBL/GenBank/DDBJ databases">
        <title>Sequencing the genomes of 1000 actinobacteria strains.</title>
        <authorList>
            <person name="Klenk H.-P."/>
        </authorList>
    </citation>
    <scope>NUCLEOTIDE SEQUENCE [LARGE SCALE GENOMIC DNA]</scope>
    <source>
        <strain evidence="1 2">DSM 18662</strain>
    </source>
</reference>
<gene>
    <name evidence="1" type="ORF">JOE57_003455</name>
</gene>
<evidence type="ECO:0000313" key="1">
    <source>
        <dbReference type="EMBL" id="MBM7800534.1"/>
    </source>
</evidence>
<evidence type="ECO:0000313" key="2">
    <source>
        <dbReference type="Proteomes" id="UP000704762"/>
    </source>
</evidence>